<keyword evidence="2" id="KW-1185">Reference proteome</keyword>
<dbReference type="EMBL" id="CP015249">
    <property type="protein sequence ID" value="ANB18790.1"/>
    <property type="molecule type" value="Genomic_DNA"/>
</dbReference>
<dbReference type="KEGG" id="dko:I596_2795"/>
<name>A0A160DWX7_9GAMM</name>
<dbReference type="Gene3D" id="3.40.91.30">
    <property type="match status" value="1"/>
</dbReference>
<proteinExistence type="predicted"/>
<protein>
    <submittedName>
        <fullName evidence="1">Uncharacterized protein</fullName>
    </submittedName>
</protein>
<reference evidence="1 2" key="1">
    <citation type="submission" date="2016-04" db="EMBL/GenBank/DDBJ databases">
        <title>Complete genome sequence of Dokdonella koreensis DS-123T.</title>
        <authorList>
            <person name="Kim J.F."/>
            <person name="Lee H."/>
            <person name="Kwak M.-J."/>
        </authorList>
    </citation>
    <scope>NUCLEOTIDE SEQUENCE [LARGE SCALE GENOMIC DNA]</scope>
    <source>
        <strain evidence="1 2">DS-123</strain>
    </source>
</reference>
<accession>A0A160DWX7</accession>
<gene>
    <name evidence="1" type="ORF">I596_2795</name>
</gene>
<sequence length="201" mass="22757">MLTHPSDRFLPQAWGSDMAIRPITTHYKGYKFRSRLEARWAVFFDTAKIKWEYEVQGFVVDADLYLPDFYLPEFHCYFEVKGSDEYDMELLQRFAREIGRRVVVAQGPIPDPGEGTCGDEIGLQVLLPLDATDCSGGIVDHTSWGYKDMFLRCDGCDRVAIMNEVYSSMKGACSCGDEGSRVMPLSDALTAARAARFEHRV</sequence>
<evidence type="ECO:0000313" key="2">
    <source>
        <dbReference type="Proteomes" id="UP000076830"/>
    </source>
</evidence>
<dbReference type="Proteomes" id="UP000076830">
    <property type="component" value="Chromosome"/>
</dbReference>
<organism evidence="1 2">
    <name type="scientific">Dokdonella koreensis DS-123</name>
    <dbReference type="NCBI Taxonomy" id="1300342"/>
    <lineage>
        <taxon>Bacteria</taxon>
        <taxon>Pseudomonadati</taxon>
        <taxon>Pseudomonadota</taxon>
        <taxon>Gammaproteobacteria</taxon>
        <taxon>Lysobacterales</taxon>
        <taxon>Rhodanobacteraceae</taxon>
        <taxon>Dokdonella</taxon>
    </lineage>
</organism>
<evidence type="ECO:0000313" key="1">
    <source>
        <dbReference type="EMBL" id="ANB18790.1"/>
    </source>
</evidence>
<dbReference type="AlphaFoldDB" id="A0A160DWX7"/>